<accession>A0A412WYT9</accession>
<dbReference type="AlphaFoldDB" id="A0A412WYT9"/>
<protein>
    <submittedName>
        <fullName evidence="1">Uncharacterized protein</fullName>
    </submittedName>
</protein>
<comment type="caution">
    <text evidence="1">The sequence shown here is derived from an EMBL/GenBank/DDBJ whole genome shotgun (WGS) entry which is preliminary data.</text>
</comment>
<reference evidence="1 2" key="1">
    <citation type="submission" date="2018-08" db="EMBL/GenBank/DDBJ databases">
        <title>A genome reference for cultivated species of the human gut microbiota.</title>
        <authorList>
            <person name="Zou Y."/>
            <person name="Xue W."/>
            <person name="Luo G."/>
        </authorList>
    </citation>
    <scope>NUCLEOTIDE SEQUENCE [LARGE SCALE GENOMIC DNA]</scope>
    <source>
        <strain evidence="1 2">AF14-42</strain>
    </source>
</reference>
<evidence type="ECO:0000313" key="2">
    <source>
        <dbReference type="Proteomes" id="UP000285343"/>
    </source>
</evidence>
<dbReference type="RefSeq" id="WP_117867326.1">
    <property type="nucleotide sequence ID" value="NZ_JAVSNE010000001.1"/>
</dbReference>
<proteinExistence type="predicted"/>
<dbReference type="Proteomes" id="UP000285343">
    <property type="component" value="Unassembled WGS sequence"/>
</dbReference>
<evidence type="ECO:0000313" key="1">
    <source>
        <dbReference type="EMBL" id="RGV32893.1"/>
    </source>
</evidence>
<name>A0A412WYT9_BACUN</name>
<gene>
    <name evidence="1" type="ORF">DWW14_23980</name>
</gene>
<organism evidence="1 2">
    <name type="scientific">Bacteroides uniformis</name>
    <dbReference type="NCBI Taxonomy" id="820"/>
    <lineage>
        <taxon>Bacteria</taxon>
        <taxon>Pseudomonadati</taxon>
        <taxon>Bacteroidota</taxon>
        <taxon>Bacteroidia</taxon>
        <taxon>Bacteroidales</taxon>
        <taxon>Bacteroidaceae</taxon>
        <taxon>Bacteroides</taxon>
    </lineage>
</organism>
<sequence>MRTELIENICFTEAEYNIKTEGEDCASFDKFIDAILMFVNESGGSLEDAVDMANEAFLGL</sequence>
<dbReference type="EMBL" id="QRZC01000062">
    <property type="protein sequence ID" value="RGV32893.1"/>
    <property type="molecule type" value="Genomic_DNA"/>
</dbReference>